<dbReference type="InParanoid" id="E1ZZ60"/>
<dbReference type="Proteomes" id="UP000000311">
    <property type="component" value="Unassembled WGS sequence"/>
</dbReference>
<keyword evidence="1" id="KW-0175">Coiled coil</keyword>
<evidence type="ECO:0000256" key="1">
    <source>
        <dbReference type="SAM" id="Coils"/>
    </source>
</evidence>
<evidence type="ECO:0000313" key="3">
    <source>
        <dbReference type="Proteomes" id="UP000000311"/>
    </source>
</evidence>
<accession>E1ZZ60</accession>
<keyword evidence="3" id="KW-1185">Reference proteome</keyword>
<organism evidence="3">
    <name type="scientific">Camponotus floridanus</name>
    <name type="common">Florida carpenter ant</name>
    <dbReference type="NCBI Taxonomy" id="104421"/>
    <lineage>
        <taxon>Eukaryota</taxon>
        <taxon>Metazoa</taxon>
        <taxon>Ecdysozoa</taxon>
        <taxon>Arthropoda</taxon>
        <taxon>Hexapoda</taxon>
        <taxon>Insecta</taxon>
        <taxon>Pterygota</taxon>
        <taxon>Neoptera</taxon>
        <taxon>Endopterygota</taxon>
        <taxon>Hymenoptera</taxon>
        <taxon>Apocrita</taxon>
        <taxon>Aculeata</taxon>
        <taxon>Formicoidea</taxon>
        <taxon>Formicidae</taxon>
        <taxon>Formicinae</taxon>
        <taxon>Camponotus</taxon>
    </lineage>
</organism>
<gene>
    <name evidence="2" type="ORF">EAG_09492</name>
</gene>
<name>E1ZZ60_CAMFO</name>
<dbReference type="AlphaFoldDB" id="E1ZZ60"/>
<dbReference type="OrthoDB" id="6623312at2759"/>
<reference evidence="2 3" key="1">
    <citation type="journal article" date="2010" name="Science">
        <title>Genomic comparison of the ants Camponotus floridanus and Harpegnathos saltator.</title>
        <authorList>
            <person name="Bonasio R."/>
            <person name="Zhang G."/>
            <person name="Ye C."/>
            <person name="Mutti N.S."/>
            <person name="Fang X."/>
            <person name="Qin N."/>
            <person name="Donahue G."/>
            <person name="Yang P."/>
            <person name="Li Q."/>
            <person name="Li C."/>
            <person name="Zhang P."/>
            <person name="Huang Z."/>
            <person name="Berger S.L."/>
            <person name="Reinberg D."/>
            <person name="Wang J."/>
            <person name="Liebig J."/>
        </authorList>
    </citation>
    <scope>NUCLEOTIDE SEQUENCE [LARGE SCALE GENOMIC DNA]</scope>
    <source>
        <strain evidence="3">C129</strain>
    </source>
</reference>
<proteinExistence type="predicted"/>
<dbReference type="EMBL" id="GL435311">
    <property type="protein sequence ID" value="EFN73475.1"/>
    <property type="molecule type" value="Genomic_DNA"/>
</dbReference>
<evidence type="ECO:0000313" key="2">
    <source>
        <dbReference type="EMBL" id="EFN73475.1"/>
    </source>
</evidence>
<sequence length="541" mass="58205">MNFVFGKANSLLDSKIRALDALEEANKAKNAIYGIDPNKSATAEFVNKLVSQKIQAASSSIGPLINGATTFFSGASSGLTNAFVSKFAPLSSLSGGLSGGGAGGSGGSAPGSNFIGTLLTQGIGTLSSLSQTSGNLGSLSGGISGGGQSITSGASDTSSGAQAGVGLNIGAFGNLAGKVPITTTTDNTPIFDRNKVSLDIPSRAFGSGFTLVTNVSKVLSSIILMYISSINTFTACWLLLYSIKPLYSEAKKSHIGSYEINTIYQSEPVLLEKQVQSNVSKLPQYIYRNYQSNSMQSELSSKDIHHETYVKENVAKSMSEYQLGYEETGKKNEEIMLKMEALEKLLSEDTDRHDVESKNTVEDSIIAESIPEETKRVVRQVRRHRPGFFYTLARLAFETFNDTRSAIQQISNIIGENLEPDTTAQPPIVRSNPLQVHNATTVATTSLSNDQNNLSSNEANVNVTTVNVTTTTTMTTEAPFRFTRTGLQDLISRNLRGLVRLFNIEWQDALNQSDVSVREFQRNLGNQIGTFLQDNPNAFSN</sequence>
<protein>
    <submittedName>
        <fullName evidence="2">Uncharacterized protein</fullName>
    </submittedName>
</protein>
<feature type="coiled-coil region" evidence="1">
    <location>
        <begin position="325"/>
        <end position="352"/>
    </location>
</feature>